<reference evidence="2" key="1">
    <citation type="submission" date="2014-03" db="EMBL/GenBank/DDBJ databases">
        <authorList>
            <person name="Aksoy S."/>
            <person name="Warren W."/>
            <person name="Wilson R.K."/>
        </authorList>
    </citation>
    <scope>NUCLEOTIDE SEQUENCE [LARGE SCALE GENOMIC DNA]</scope>
    <source>
        <strain evidence="2">IAEA</strain>
    </source>
</reference>
<dbReference type="AlphaFoldDB" id="A0A1A9W2X9"/>
<name>A0A1A9W2X9_9MUSC</name>
<sequence>MNFLKIAVNESFKQIQIMEESVRNSRYNANNLKYTSYLLSVTGSLMNAKSKKDYCSIFTIIEFEIEISSFKSSRRGGFVLNCLCCLYYIAQQIVMENL</sequence>
<protein>
    <submittedName>
        <fullName evidence="1">Uncharacterized protein</fullName>
    </submittedName>
</protein>
<dbReference type="VEuPathDB" id="VectorBase:GBRI004454"/>
<accession>A0A1A9W2X9</accession>
<evidence type="ECO:0000313" key="1">
    <source>
        <dbReference type="EnsemblMetazoa" id="GBRI004454-PA"/>
    </source>
</evidence>
<keyword evidence="2" id="KW-1185">Reference proteome</keyword>
<reference evidence="1" key="2">
    <citation type="submission" date="2020-05" db="UniProtKB">
        <authorList>
            <consortium name="EnsemblMetazoa"/>
        </authorList>
    </citation>
    <scope>IDENTIFICATION</scope>
    <source>
        <strain evidence="1">IAEA</strain>
    </source>
</reference>
<dbReference type="EnsemblMetazoa" id="GBRI004454-RA">
    <property type="protein sequence ID" value="GBRI004454-PA"/>
    <property type="gene ID" value="GBRI004454"/>
</dbReference>
<organism evidence="1 2">
    <name type="scientific">Glossina brevipalpis</name>
    <dbReference type="NCBI Taxonomy" id="37001"/>
    <lineage>
        <taxon>Eukaryota</taxon>
        <taxon>Metazoa</taxon>
        <taxon>Ecdysozoa</taxon>
        <taxon>Arthropoda</taxon>
        <taxon>Hexapoda</taxon>
        <taxon>Insecta</taxon>
        <taxon>Pterygota</taxon>
        <taxon>Neoptera</taxon>
        <taxon>Endopterygota</taxon>
        <taxon>Diptera</taxon>
        <taxon>Brachycera</taxon>
        <taxon>Muscomorpha</taxon>
        <taxon>Hippoboscoidea</taxon>
        <taxon>Glossinidae</taxon>
        <taxon>Glossina</taxon>
    </lineage>
</organism>
<evidence type="ECO:0000313" key="2">
    <source>
        <dbReference type="Proteomes" id="UP000091820"/>
    </source>
</evidence>
<proteinExistence type="predicted"/>
<dbReference type="Proteomes" id="UP000091820">
    <property type="component" value="Unassembled WGS sequence"/>
</dbReference>